<dbReference type="NCBIfam" id="TIGR02397">
    <property type="entry name" value="dnaX_nterm"/>
    <property type="match status" value="1"/>
</dbReference>
<comment type="catalytic activity">
    <reaction evidence="11">
        <text>DNA(n) + a 2'-deoxyribonucleoside 5'-triphosphate = DNA(n+1) + diphosphate</text>
        <dbReference type="Rhea" id="RHEA:22508"/>
        <dbReference type="Rhea" id="RHEA-COMP:17339"/>
        <dbReference type="Rhea" id="RHEA-COMP:17340"/>
        <dbReference type="ChEBI" id="CHEBI:33019"/>
        <dbReference type="ChEBI" id="CHEBI:61560"/>
        <dbReference type="ChEBI" id="CHEBI:173112"/>
        <dbReference type="EC" id="2.7.7.7"/>
    </reaction>
</comment>
<comment type="caution">
    <text evidence="14">The sequence shown here is derived from an EMBL/GenBank/DDBJ whole genome shotgun (WGS) entry which is preliminary data.</text>
</comment>
<dbReference type="InterPro" id="IPR003593">
    <property type="entry name" value="AAA+_ATPase"/>
</dbReference>
<dbReference type="NCBIfam" id="NF004046">
    <property type="entry name" value="PRK05563.1"/>
    <property type="match status" value="1"/>
</dbReference>
<comment type="similarity">
    <text evidence="1">Belongs to the DnaX/STICHEL family.</text>
</comment>
<evidence type="ECO:0000256" key="10">
    <source>
        <dbReference type="ARBA" id="ARBA00022932"/>
    </source>
</evidence>
<dbReference type="Pfam" id="PF13177">
    <property type="entry name" value="DNA_pol3_delta2"/>
    <property type="match status" value="1"/>
</dbReference>
<dbReference type="InterPro" id="IPR012763">
    <property type="entry name" value="DNA_pol_III_sug/sutau_N"/>
</dbReference>
<accession>A0A133PM21</accession>
<dbReference type="FunFam" id="3.40.50.300:FF:000014">
    <property type="entry name" value="DNA polymerase III subunit gamma/tau"/>
    <property type="match status" value="1"/>
</dbReference>
<protein>
    <recommendedName>
        <fullName evidence="2">DNA-directed DNA polymerase</fullName>
        <ecNumber evidence="2">2.7.7.7</ecNumber>
    </recommendedName>
</protein>
<keyword evidence="3" id="KW-0808">Transferase</keyword>
<dbReference type="InterPro" id="IPR022754">
    <property type="entry name" value="DNA_pol_III_gamma-3"/>
</dbReference>
<dbReference type="Pfam" id="PF12169">
    <property type="entry name" value="DNA_pol3_gamma3"/>
    <property type="match status" value="1"/>
</dbReference>
<evidence type="ECO:0000256" key="5">
    <source>
        <dbReference type="ARBA" id="ARBA00022705"/>
    </source>
</evidence>
<feature type="compositionally biased region" description="Polar residues" evidence="12">
    <location>
        <begin position="423"/>
        <end position="451"/>
    </location>
</feature>
<evidence type="ECO:0000313" key="14">
    <source>
        <dbReference type="EMBL" id="KXA29601.1"/>
    </source>
</evidence>
<dbReference type="Gene3D" id="1.20.272.10">
    <property type="match status" value="1"/>
</dbReference>
<dbReference type="AlphaFoldDB" id="A0A133PM21"/>
<reference evidence="14 15" key="1">
    <citation type="submission" date="2016-01" db="EMBL/GenBank/DDBJ databases">
        <authorList>
            <person name="Oliw E.H."/>
        </authorList>
    </citation>
    <scope>NUCLEOTIDE SEQUENCE [LARGE SCALE GENOMIC DNA]</scope>
    <source>
        <strain evidence="14 15">CMW7756A</strain>
    </source>
</reference>
<keyword evidence="4" id="KW-0548">Nucleotidyltransferase</keyword>
<evidence type="ECO:0000256" key="7">
    <source>
        <dbReference type="ARBA" id="ARBA00022741"/>
    </source>
</evidence>
<evidence type="ECO:0000256" key="9">
    <source>
        <dbReference type="ARBA" id="ARBA00022840"/>
    </source>
</evidence>
<dbReference type="GO" id="GO:0046872">
    <property type="term" value="F:metal ion binding"/>
    <property type="evidence" value="ECO:0007669"/>
    <property type="project" value="UniProtKB-KW"/>
</dbReference>
<evidence type="ECO:0000313" key="15">
    <source>
        <dbReference type="Proteomes" id="UP000070174"/>
    </source>
</evidence>
<keyword evidence="8" id="KW-0862">Zinc</keyword>
<keyword evidence="6" id="KW-0479">Metal-binding</keyword>
<dbReference type="PATRIC" id="fig|54005.3.peg.1209"/>
<dbReference type="SMART" id="SM00382">
    <property type="entry name" value="AAA"/>
    <property type="match status" value="1"/>
</dbReference>
<name>A0A133PM21_9FIRM</name>
<dbReference type="InterPro" id="IPR050238">
    <property type="entry name" value="DNA_Rep/Repair_Clamp_Loader"/>
</dbReference>
<dbReference type="SUPFAM" id="SSF52540">
    <property type="entry name" value="P-loop containing nucleoside triphosphate hydrolases"/>
    <property type="match status" value="1"/>
</dbReference>
<evidence type="ECO:0000256" key="3">
    <source>
        <dbReference type="ARBA" id="ARBA00022679"/>
    </source>
</evidence>
<evidence type="ECO:0000256" key="6">
    <source>
        <dbReference type="ARBA" id="ARBA00022723"/>
    </source>
</evidence>
<evidence type="ECO:0000256" key="2">
    <source>
        <dbReference type="ARBA" id="ARBA00012417"/>
    </source>
</evidence>
<evidence type="ECO:0000256" key="11">
    <source>
        <dbReference type="ARBA" id="ARBA00049244"/>
    </source>
</evidence>
<dbReference type="Proteomes" id="UP000070174">
    <property type="component" value="Unassembled WGS sequence"/>
</dbReference>
<dbReference type="GO" id="GO:0003677">
    <property type="term" value="F:DNA binding"/>
    <property type="evidence" value="ECO:0007669"/>
    <property type="project" value="InterPro"/>
</dbReference>
<dbReference type="InterPro" id="IPR045085">
    <property type="entry name" value="HLD_clamp_pol_III_gamma_tau"/>
</dbReference>
<evidence type="ECO:0000256" key="4">
    <source>
        <dbReference type="ARBA" id="ARBA00022695"/>
    </source>
</evidence>
<evidence type="ECO:0000256" key="8">
    <source>
        <dbReference type="ARBA" id="ARBA00022833"/>
    </source>
</evidence>
<dbReference type="EMBL" id="LRQE01000034">
    <property type="protein sequence ID" value="KXA29601.1"/>
    <property type="molecule type" value="Genomic_DNA"/>
</dbReference>
<keyword evidence="10" id="KW-0239">DNA-directed DNA polymerase</keyword>
<dbReference type="CDD" id="cd18137">
    <property type="entry name" value="HLD_clamp_pol_III_gamma_tau"/>
    <property type="match status" value="1"/>
</dbReference>
<dbReference type="InterPro" id="IPR027417">
    <property type="entry name" value="P-loop_NTPase"/>
</dbReference>
<dbReference type="Pfam" id="PF22608">
    <property type="entry name" value="DNAX_ATPase_lid"/>
    <property type="match status" value="1"/>
</dbReference>
<evidence type="ECO:0000256" key="1">
    <source>
        <dbReference type="ARBA" id="ARBA00006360"/>
    </source>
</evidence>
<keyword evidence="5" id="KW-0235">DNA replication</keyword>
<dbReference type="GO" id="GO:0005524">
    <property type="term" value="F:ATP binding"/>
    <property type="evidence" value="ECO:0007669"/>
    <property type="project" value="UniProtKB-KW"/>
</dbReference>
<evidence type="ECO:0000256" key="12">
    <source>
        <dbReference type="SAM" id="MobiDB-lite"/>
    </source>
</evidence>
<feature type="region of interest" description="Disordered" evidence="12">
    <location>
        <begin position="422"/>
        <end position="451"/>
    </location>
</feature>
<dbReference type="Gene3D" id="1.10.8.60">
    <property type="match status" value="1"/>
</dbReference>
<dbReference type="SUPFAM" id="SSF48019">
    <property type="entry name" value="post-AAA+ oligomerization domain-like"/>
    <property type="match status" value="1"/>
</dbReference>
<dbReference type="PANTHER" id="PTHR11669:SF0">
    <property type="entry name" value="PROTEIN STICHEL-LIKE 2"/>
    <property type="match status" value="1"/>
</dbReference>
<dbReference type="RefSeq" id="WP_060800302.1">
    <property type="nucleotide sequence ID" value="NZ_KQ957101.1"/>
</dbReference>
<organism evidence="14">
    <name type="scientific">Peptoniphilus harei</name>
    <dbReference type="NCBI Taxonomy" id="54005"/>
    <lineage>
        <taxon>Bacteria</taxon>
        <taxon>Bacillati</taxon>
        <taxon>Bacillota</taxon>
        <taxon>Tissierellia</taxon>
        <taxon>Tissierellales</taxon>
        <taxon>Peptoniphilaceae</taxon>
        <taxon>Peptoniphilus</taxon>
    </lineage>
</organism>
<dbReference type="InterPro" id="IPR008921">
    <property type="entry name" value="DNA_pol3_clamp-load_cplx_C"/>
</dbReference>
<sequence>MYKALYRKYRSKTFDELYGQEAVVASLKNQVKNNEISHAYIFQGTRGTGKTSAAKILSRAVNCLHPVDGNPCNECENCKRILNESVLDVVEMDAASNNGVDDIRDLKDKVIYPPQALKYKVYIIDEVHMLSKGAFNALLKILEEPPRHLIFILATTEIEKIPATILSRSQKFNFKRISVEDIESNLKRITELEGKSCDEEVFTLIAKTADGAMRDALSVLDQLLTKNKDHIRLEDAMEVLGISSSDLLFSLSKAMIGRNMSESLNVIDEIYREGVDFNTLSSQILSHFRDILLIKTLSDPKKIVYTTYLKEFQNLAGSIELEDLLDIIEILKELALEIKYADNKRVVFEMNAIKICNRSSKNDLEGRIKLLEEKINNLGSVGLNQATNNLLNNSENKIEDSYDNFDDNYYNPEDFYKAEVSKNTKNVGNTNEGNLSRNTSEASRPTIENSKQSAIIENDKAKNIIKEDRPINEISLDRIKADWDKIINELVSRGFKGFAGFVGHAKPESLHDNILELVFEEKDSIFYDYCIMPDNKNILPELLNNIYGTNIDIRMKLQKPGIDRLEEIFGKNNIEDI</sequence>
<keyword evidence="9" id="KW-0067">ATP-binding</keyword>
<gene>
    <name evidence="14" type="ORF">HMPREF3229_01225</name>
</gene>
<evidence type="ECO:0000259" key="13">
    <source>
        <dbReference type="SMART" id="SM00382"/>
    </source>
</evidence>
<dbReference type="PANTHER" id="PTHR11669">
    <property type="entry name" value="REPLICATION FACTOR C / DNA POLYMERASE III GAMMA-TAU SUBUNIT"/>
    <property type="match status" value="1"/>
</dbReference>
<dbReference type="GO" id="GO:0003887">
    <property type="term" value="F:DNA-directed DNA polymerase activity"/>
    <property type="evidence" value="ECO:0007669"/>
    <property type="project" value="UniProtKB-KW"/>
</dbReference>
<dbReference type="GO" id="GO:0006261">
    <property type="term" value="P:DNA-templated DNA replication"/>
    <property type="evidence" value="ECO:0007669"/>
    <property type="project" value="TreeGrafter"/>
</dbReference>
<keyword evidence="7" id="KW-0547">Nucleotide-binding</keyword>
<dbReference type="Gene3D" id="3.40.50.300">
    <property type="entry name" value="P-loop containing nucleotide triphosphate hydrolases"/>
    <property type="match status" value="1"/>
</dbReference>
<dbReference type="GO" id="GO:0009360">
    <property type="term" value="C:DNA polymerase III complex"/>
    <property type="evidence" value="ECO:0007669"/>
    <property type="project" value="InterPro"/>
</dbReference>
<feature type="domain" description="AAA+ ATPase" evidence="13">
    <location>
        <begin position="36"/>
        <end position="178"/>
    </location>
</feature>
<proteinExistence type="inferred from homology"/>
<dbReference type="EC" id="2.7.7.7" evidence="2"/>
<dbReference type="CDD" id="cd00009">
    <property type="entry name" value="AAA"/>
    <property type="match status" value="1"/>
</dbReference>